<proteinExistence type="predicted"/>
<dbReference type="EMBL" id="BMHI01000005">
    <property type="protein sequence ID" value="GGB38887.1"/>
    <property type="molecule type" value="Genomic_DNA"/>
</dbReference>
<comment type="caution">
    <text evidence="1">The sequence shown here is derived from an EMBL/GenBank/DDBJ whole genome shotgun (WGS) entry which is preliminary data.</text>
</comment>
<reference evidence="1" key="1">
    <citation type="journal article" date="2014" name="Int. J. Syst. Evol. Microbiol.">
        <title>Complete genome sequence of Corynebacterium casei LMG S-19264T (=DSM 44701T), isolated from a smear-ripened cheese.</title>
        <authorList>
            <consortium name="US DOE Joint Genome Institute (JGI-PGF)"/>
            <person name="Walter F."/>
            <person name="Albersmeier A."/>
            <person name="Kalinowski J."/>
            <person name="Ruckert C."/>
        </authorList>
    </citation>
    <scope>NUCLEOTIDE SEQUENCE</scope>
    <source>
        <strain evidence="1">CGMCC 1.15085</strain>
    </source>
</reference>
<name>A0A916TDV4_9MICO</name>
<organism evidence="1 2">
    <name type="scientific">Flexivirga endophytica</name>
    <dbReference type="NCBI Taxonomy" id="1849103"/>
    <lineage>
        <taxon>Bacteria</taxon>
        <taxon>Bacillati</taxon>
        <taxon>Actinomycetota</taxon>
        <taxon>Actinomycetes</taxon>
        <taxon>Micrococcales</taxon>
        <taxon>Dermacoccaceae</taxon>
        <taxon>Flexivirga</taxon>
    </lineage>
</organism>
<dbReference type="AlphaFoldDB" id="A0A916TDV4"/>
<evidence type="ECO:0000313" key="2">
    <source>
        <dbReference type="Proteomes" id="UP000636793"/>
    </source>
</evidence>
<keyword evidence="2" id="KW-1185">Reference proteome</keyword>
<dbReference type="RefSeq" id="WP_188838054.1">
    <property type="nucleotide sequence ID" value="NZ_BMHI01000005.1"/>
</dbReference>
<gene>
    <name evidence="1" type="ORF">GCM10011492_32090</name>
</gene>
<sequence>MPTSGSTSTDTELLARYAVPELLELGAGAAVRATGSGVRSYLADGRGVAWHVPDTLSGRAAIDAELSAQRVTGSLARRAGSTDPAVVWPRWIQCEVTAKLLGLPVLSWLGWPGLIVPGDLARQVRVAFVPVRDVLVCCGLRAQH</sequence>
<accession>A0A916TDV4</accession>
<dbReference type="Proteomes" id="UP000636793">
    <property type="component" value="Unassembled WGS sequence"/>
</dbReference>
<reference evidence="1" key="2">
    <citation type="submission" date="2020-09" db="EMBL/GenBank/DDBJ databases">
        <authorList>
            <person name="Sun Q."/>
            <person name="Zhou Y."/>
        </authorList>
    </citation>
    <scope>NUCLEOTIDE SEQUENCE</scope>
    <source>
        <strain evidence="1">CGMCC 1.15085</strain>
    </source>
</reference>
<protein>
    <submittedName>
        <fullName evidence="1">Uncharacterized protein</fullName>
    </submittedName>
</protein>
<evidence type="ECO:0000313" key="1">
    <source>
        <dbReference type="EMBL" id="GGB38887.1"/>
    </source>
</evidence>